<accession>A0A1A2YTX3</accession>
<evidence type="ECO:0000313" key="1">
    <source>
        <dbReference type="EMBL" id="OBI40888.1"/>
    </source>
</evidence>
<name>A0A1A2YTX3_9MYCO</name>
<sequence>MTESAMGALRFVAQLKGGQPQSFSNPYDAMSALLGTEGEADVFVETDEGRDALLHRDSAGVWSEVD</sequence>
<evidence type="ECO:0000313" key="2">
    <source>
        <dbReference type="Proteomes" id="UP000091846"/>
    </source>
</evidence>
<dbReference type="AlphaFoldDB" id="A0A1A2YTX3"/>
<gene>
    <name evidence="1" type="ORF">A5708_24750</name>
</gene>
<comment type="caution">
    <text evidence="1">The sequence shown here is derived from an EMBL/GenBank/DDBJ whole genome shotgun (WGS) entry which is preliminary data.</text>
</comment>
<dbReference type="Proteomes" id="UP000091846">
    <property type="component" value="Unassembled WGS sequence"/>
</dbReference>
<proteinExistence type="predicted"/>
<protein>
    <submittedName>
        <fullName evidence="1">Uncharacterized protein</fullName>
    </submittedName>
</protein>
<reference evidence="1 2" key="1">
    <citation type="submission" date="2016-06" db="EMBL/GenBank/DDBJ databases">
        <authorList>
            <person name="Kjaerup R.B."/>
            <person name="Dalgaard T.S."/>
            <person name="Juul-Madsen H.R."/>
        </authorList>
    </citation>
    <scope>NUCLEOTIDE SEQUENCE [LARGE SCALE GENOMIC DNA]</scope>
    <source>
        <strain evidence="1 2">E1334</strain>
    </source>
</reference>
<dbReference type="EMBL" id="LZKI01000099">
    <property type="protein sequence ID" value="OBI40888.1"/>
    <property type="molecule type" value="Genomic_DNA"/>
</dbReference>
<dbReference type="RefSeq" id="WP_065029209.1">
    <property type="nucleotide sequence ID" value="NZ_LZKI01000099.1"/>
</dbReference>
<organism evidence="1 2">
    <name type="scientific">Mycobacterium colombiense</name>
    <dbReference type="NCBI Taxonomy" id="339268"/>
    <lineage>
        <taxon>Bacteria</taxon>
        <taxon>Bacillati</taxon>
        <taxon>Actinomycetota</taxon>
        <taxon>Actinomycetes</taxon>
        <taxon>Mycobacteriales</taxon>
        <taxon>Mycobacteriaceae</taxon>
        <taxon>Mycobacterium</taxon>
        <taxon>Mycobacterium avium complex (MAC)</taxon>
    </lineage>
</organism>